<evidence type="ECO:0000256" key="5">
    <source>
        <dbReference type="ARBA" id="ARBA00074140"/>
    </source>
</evidence>
<name>A0A370HZI6_9NOCA</name>
<dbReference type="PROSITE" id="PS01124">
    <property type="entry name" value="HTH_ARAC_FAMILY_2"/>
    <property type="match status" value="1"/>
</dbReference>
<dbReference type="AlphaFoldDB" id="A0A370HZI6"/>
<evidence type="ECO:0000256" key="2">
    <source>
        <dbReference type="ARBA" id="ARBA00023015"/>
    </source>
</evidence>
<protein>
    <recommendedName>
        <fullName evidence="5">HTH-type transcriptional regulator RipA</fullName>
    </recommendedName>
    <alternativeName>
        <fullName evidence="6">Repressor of iron proteins A</fullName>
    </alternativeName>
</protein>
<dbReference type="PANTHER" id="PTHR11019:SF199">
    <property type="entry name" value="HTH-TYPE TRANSCRIPTIONAL REGULATOR NIMR"/>
    <property type="match status" value="1"/>
</dbReference>
<dbReference type="InterPro" id="IPR018060">
    <property type="entry name" value="HTH_AraC"/>
</dbReference>
<dbReference type="SMART" id="SM00342">
    <property type="entry name" value="HTH_ARAC"/>
    <property type="match status" value="1"/>
</dbReference>
<evidence type="ECO:0000256" key="4">
    <source>
        <dbReference type="ARBA" id="ARBA00023163"/>
    </source>
</evidence>
<keyword evidence="9" id="KW-1185">Reference proteome</keyword>
<evidence type="ECO:0000259" key="7">
    <source>
        <dbReference type="PROSITE" id="PS01124"/>
    </source>
</evidence>
<feature type="domain" description="HTH araC/xylS-type" evidence="7">
    <location>
        <begin position="156"/>
        <end position="253"/>
    </location>
</feature>
<organism evidence="8 9">
    <name type="scientific">Nocardia pseudobrasiliensis</name>
    <dbReference type="NCBI Taxonomy" id="45979"/>
    <lineage>
        <taxon>Bacteria</taxon>
        <taxon>Bacillati</taxon>
        <taxon>Actinomycetota</taxon>
        <taxon>Actinomycetes</taxon>
        <taxon>Mycobacteriales</taxon>
        <taxon>Nocardiaceae</taxon>
        <taxon>Nocardia</taxon>
    </lineage>
</organism>
<dbReference type="RefSeq" id="WP_068003380.1">
    <property type="nucleotide sequence ID" value="NZ_QQBC01000009.1"/>
</dbReference>
<dbReference type="GO" id="GO:0043565">
    <property type="term" value="F:sequence-specific DNA binding"/>
    <property type="evidence" value="ECO:0007669"/>
    <property type="project" value="InterPro"/>
</dbReference>
<comment type="caution">
    <text evidence="8">The sequence shown here is derived from an EMBL/GenBank/DDBJ whole genome shotgun (WGS) entry which is preliminary data.</text>
</comment>
<dbReference type="FunFam" id="1.10.10.60:FF:000132">
    <property type="entry name" value="AraC family transcriptional regulator"/>
    <property type="match status" value="1"/>
</dbReference>
<dbReference type="Gene3D" id="1.10.10.60">
    <property type="entry name" value="Homeodomain-like"/>
    <property type="match status" value="1"/>
</dbReference>
<dbReference type="SUPFAM" id="SSF46689">
    <property type="entry name" value="Homeodomain-like"/>
    <property type="match status" value="2"/>
</dbReference>
<evidence type="ECO:0000256" key="1">
    <source>
        <dbReference type="ARBA" id="ARBA00022491"/>
    </source>
</evidence>
<keyword evidence="4" id="KW-0804">Transcription</keyword>
<proteinExistence type="predicted"/>
<keyword evidence="3 8" id="KW-0238">DNA-binding</keyword>
<reference evidence="8 9" key="1">
    <citation type="submission" date="2018-07" db="EMBL/GenBank/DDBJ databases">
        <title>Genomic Encyclopedia of Type Strains, Phase IV (KMG-IV): sequencing the most valuable type-strain genomes for metagenomic binning, comparative biology and taxonomic classification.</title>
        <authorList>
            <person name="Goeker M."/>
        </authorList>
    </citation>
    <scope>NUCLEOTIDE SEQUENCE [LARGE SCALE GENOMIC DNA]</scope>
    <source>
        <strain evidence="8 9">DSM 44290</strain>
    </source>
</reference>
<keyword evidence="1" id="KW-0678">Repressor</keyword>
<evidence type="ECO:0000313" key="9">
    <source>
        <dbReference type="Proteomes" id="UP000254869"/>
    </source>
</evidence>
<sequence length="254" mass="27667">MHSDLSPETAAGEGLPLLYVKHGRLDRGHHMAFHQHPHHLIAWAPGATVIMRTETHNWLIPPTHGLWVPAATAHAVDVVHSGHTYSIAVDARRSSRWTEPTGLLITPLVRELIAYLDTHTDSDATRTRIETVLLDVLEAAPSCCLPVPLPTDPRIRAIADALLTNPADQRDLAAWGHEVSAGVRTLTRLFSNETGMTFARWRTHVRVGAALPHLARGASIGATARAVGYRKPGAFSDAFQRVTGQAPSRYSAQS</sequence>
<dbReference type="InterPro" id="IPR009057">
    <property type="entry name" value="Homeodomain-like_sf"/>
</dbReference>
<dbReference type="Proteomes" id="UP000254869">
    <property type="component" value="Unassembled WGS sequence"/>
</dbReference>
<dbReference type="InterPro" id="IPR018062">
    <property type="entry name" value="HTH_AraC-typ_CS"/>
</dbReference>
<dbReference type="STRING" id="1210086.GCA_001613105_05431"/>
<evidence type="ECO:0000256" key="3">
    <source>
        <dbReference type="ARBA" id="ARBA00023125"/>
    </source>
</evidence>
<evidence type="ECO:0000256" key="6">
    <source>
        <dbReference type="ARBA" id="ARBA00079449"/>
    </source>
</evidence>
<dbReference type="PROSITE" id="PS00041">
    <property type="entry name" value="HTH_ARAC_FAMILY_1"/>
    <property type="match status" value="1"/>
</dbReference>
<gene>
    <name evidence="8" type="ORF">DFR76_109245</name>
</gene>
<evidence type="ECO:0000313" key="8">
    <source>
        <dbReference type="EMBL" id="RDI63905.1"/>
    </source>
</evidence>
<dbReference type="Pfam" id="PF12833">
    <property type="entry name" value="HTH_18"/>
    <property type="match status" value="1"/>
</dbReference>
<dbReference type="GO" id="GO:0003700">
    <property type="term" value="F:DNA-binding transcription factor activity"/>
    <property type="evidence" value="ECO:0007669"/>
    <property type="project" value="InterPro"/>
</dbReference>
<accession>A0A370HZI6</accession>
<dbReference type="PANTHER" id="PTHR11019">
    <property type="entry name" value="HTH-TYPE TRANSCRIPTIONAL REGULATOR NIMR"/>
    <property type="match status" value="1"/>
</dbReference>
<dbReference type="EMBL" id="QQBC01000009">
    <property type="protein sequence ID" value="RDI63905.1"/>
    <property type="molecule type" value="Genomic_DNA"/>
</dbReference>
<keyword evidence="2" id="KW-0805">Transcription regulation</keyword>